<reference evidence="12" key="1">
    <citation type="submission" date="2025-08" db="UniProtKB">
        <authorList>
            <consortium name="Ensembl"/>
        </authorList>
    </citation>
    <scope>IDENTIFICATION</scope>
</reference>
<name>A0A3B3RG17_9TELE</name>
<keyword evidence="7" id="KW-0804">Transcription</keyword>
<dbReference type="SUPFAM" id="SSF46785">
    <property type="entry name" value="Winged helix' DNA-binding domain"/>
    <property type="match status" value="1"/>
</dbReference>
<accession>A0A3B3RG17</accession>
<sequence length="640" mass="70132">MKIMPQQNELVFQFVTSGIDDMNELDDPSIFPAVIVEPVPTADPMQVYSGLESDEVPSNIMAESSLGAAEEQMVKGDLGLSEDACADTGGNMEAAETLLNMEPPNNILDEKRLIHSFVSGMDSELGYITLQSEHLCTKGVDEEFLDEVPQKNISKQQRKSKARKARVLRPCSPIINPSLPLKKRNREGKGNTVYLWEFLLALLQDKNTCPRYIKWTQREKGIFKLVDSRAVSRLWGKHKNKPDMNYETMGRALRYYYQRGILAKVEGQRLVYQFKEMPTDLVVIEDDENLEAEYVPGHRGNSVTSHGRAINHGASRPDPGKAGEKLLRSARRKRSPNQRHLDEEDCRAERGLQPNQDASAPATVQMPKTISVPGSVQATVPMVLTSRSQDDGMVTLQTVPISAVLANGGASLASTQRLILRPMPSHMPTAKDVLAFPASTVDVLSDDPHSQQLLFTTLCSSSEELVGPVAQSASLSSLSRLVSLNASGQVAEASGQSELVIAAVLKDGEMQDLQIKEDILDPKYFQTPGRRTNSSENETRDGAGVSPEDVMAGHALKAEPEALATGAPRELAGAEKRSIMLLSSLTEGLTPVKVLEVQGEATRRPERQRKETEALQQSLPVIPASVHMAASHFSLDQVQT</sequence>
<dbReference type="GO" id="GO:0000981">
    <property type="term" value="F:DNA-binding transcription factor activity, RNA polymerase II-specific"/>
    <property type="evidence" value="ECO:0007669"/>
    <property type="project" value="TreeGrafter"/>
</dbReference>
<dbReference type="PANTHER" id="PTHR11849">
    <property type="entry name" value="ETS"/>
    <property type="match status" value="1"/>
</dbReference>
<evidence type="ECO:0000256" key="4">
    <source>
        <dbReference type="ARBA" id="ARBA00023015"/>
    </source>
</evidence>
<dbReference type="InterPro" id="IPR046328">
    <property type="entry name" value="ETS_fam"/>
</dbReference>
<comment type="similarity">
    <text evidence="2 9">Belongs to the ETS family.</text>
</comment>
<dbReference type="Proteomes" id="UP000261540">
    <property type="component" value="Unplaced"/>
</dbReference>
<feature type="domain" description="ETS" evidence="11">
    <location>
        <begin position="193"/>
        <end position="275"/>
    </location>
</feature>
<evidence type="ECO:0000256" key="8">
    <source>
        <dbReference type="ARBA" id="ARBA00023242"/>
    </source>
</evidence>
<dbReference type="Pfam" id="PF00178">
    <property type="entry name" value="Ets"/>
    <property type="match status" value="1"/>
</dbReference>
<feature type="compositionally biased region" description="Basic and acidic residues" evidence="10">
    <location>
        <begin position="318"/>
        <end position="327"/>
    </location>
</feature>
<dbReference type="InterPro" id="IPR036388">
    <property type="entry name" value="WH-like_DNA-bd_sf"/>
</dbReference>
<feature type="compositionally biased region" description="Basic residues" evidence="10">
    <location>
        <begin position="328"/>
        <end position="337"/>
    </location>
</feature>
<feature type="region of interest" description="Disordered" evidence="10">
    <location>
        <begin position="295"/>
        <end position="361"/>
    </location>
</feature>
<dbReference type="GO" id="GO:0045893">
    <property type="term" value="P:positive regulation of DNA-templated transcription"/>
    <property type="evidence" value="ECO:0007669"/>
    <property type="project" value="UniProtKB-ARBA"/>
</dbReference>
<evidence type="ECO:0000256" key="10">
    <source>
        <dbReference type="SAM" id="MobiDB-lite"/>
    </source>
</evidence>
<reference evidence="12" key="2">
    <citation type="submission" date="2025-09" db="UniProtKB">
        <authorList>
            <consortium name="Ensembl"/>
        </authorList>
    </citation>
    <scope>IDENTIFICATION</scope>
</reference>
<evidence type="ECO:0000256" key="9">
    <source>
        <dbReference type="RuleBase" id="RU004019"/>
    </source>
</evidence>
<dbReference type="GO" id="GO:0005634">
    <property type="term" value="C:nucleus"/>
    <property type="evidence" value="ECO:0007669"/>
    <property type="project" value="UniProtKB-SubCell"/>
</dbReference>
<dbReference type="FunFam" id="1.10.10.10:FF:000066">
    <property type="entry name" value="ETS-related transcription factor Elf-2 isoform X1"/>
    <property type="match status" value="1"/>
</dbReference>
<evidence type="ECO:0000256" key="2">
    <source>
        <dbReference type="ARBA" id="ARBA00005562"/>
    </source>
</evidence>
<evidence type="ECO:0000256" key="3">
    <source>
        <dbReference type="ARBA" id="ARBA00022553"/>
    </source>
</evidence>
<feature type="compositionally biased region" description="Basic and acidic residues" evidence="10">
    <location>
        <begin position="339"/>
        <end position="350"/>
    </location>
</feature>
<comment type="subcellular location">
    <subcellularLocation>
        <location evidence="1 9">Nucleus</location>
    </subcellularLocation>
</comment>
<evidence type="ECO:0000256" key="5">
    <source>
        <dbReference type="ARBA" id="ARBA00023125"/>
    </source>
</evidence>
<organism evidence="12 13">
    <name type="scientific">Paramormyrops kingsleyae</name>
    <dbReference type="NCBI Taxonomy" id="1676925"/>
    <lineage>
        <taxon>Eukaryota</taxon>
        <taxon>Metazoa</taxon>
        <taxon>Chordata</taxon>
        <taxon>Craniata</taxon>
        <taxon>Vertebrata</taxon>
        <taxon>Euteleostomi</taxon>
        <taxon>Actinopterygii</taxon>
        <taxon>Neopterygii</taxon>
        <taxon>Teleostei</taxon>
        <taxon>Osteoglossocephala</taxon>
        <taxon>Osteoglossomorpha</taxon>
        <taxon>Osteoglossiformes</taxon>
        <taxon>Mormyridae</taxon>
        <taxon>Paramormyrops</taxon>
    </lineage>
</organism>
<dbReference type="PROSITE" id="PS00345">
    <property type="entry name" value="ETS_DOMAIN_1"/>
    <property type="match status" value="1"/>
</dbReference>
<evidence type="ECO:0000259" key="11">
    <source>
        <dbReference type="PROSITE" id="PS50061"/>
    </source>
</evidence>
<dbReference type="Gene3D" id="1.10.10.10">
    <property type="entry name" value="Winged helix-like DNA-binding domain superfamily/Winged helix DNA-binding domain"/>
    <property type="match status" value="1"/>
</dbReference>
<dbReference type="Pfam" id="PF12310">
    <property type="entry name" value="Elf-1_N"/>
    <property type="match status" value="1"/>
</dbReference>
<dbReference type="PANTHER" id="PTHR11849:SF170">
    <property type="entry name" value="ETS-RELATED TRANSCRIPTION FACTOR ELF-4"/>
    <property type="match status" value="1"/>
</dbReference>
<dbReference type="PROSITE" id="PS50061">
    <property type="entry name" value="ETS_DOMAIN_3"/>
    <property type="match status" value="1"/>
</dbReference>
<feature type="region of interest" description="Disordered" evidence="10">
    <location>
        <begin position="524"/>
        <end position="547"/>
    </location>
</feature>
<keyword evidence="6" id="KW-0010">Activator</keyword>
<evidence type="ECO:0000256" key="6">
    <source>
        <dbReference type="ARBA" id="ARBA00023159"/>
    </source>
</evidence>
<evidence type="ECO:0000313" key="13">
    <source>
        <dbReference type="Proteomes" id="UP000261540"/>
    </source>
</evidence>
<keyword evidence="5 9" id="KW-0238">DNA-binding</keyword>
<dbReference type="InterPro" id="IPR022084">
    <property type="entry name" value="TF_Elf_N"/>
</dbReference>
<dbReference type="GO" id="GO:0030154">
    <property type="term" value="P:cell differentiation"/>
    <property type="evidence" value="ECO:0007669"/>
    <property type="project" value="TreeGrafter"/>
</dbReference>
<dbReference type="PRINTS" id="PR00454">
    <property type="entry name" value="ETSDOMAIN"/>
</dbReference>
<evidence type="ECO:0000313" key="12">
    <source>
        <dbReference type="Ensembl" id="ENSPKIP00000017283.1"/>
    </source>
</evidence>
<keyword evidence="8 9" id="KW-0539">Nucleus</keyword>
<proteinExistence type="inferred from homology"/>
<keyword evidence="13" id="KW-1185">Reference proteome</keyword>
<dbReference type="AlphaFoldDB" id="A0A3B3RG17"/>
<keyword evidence="3" id="KW-0597">Phosphoprotein</keyword>
<dbReference type="GeneTree" id="ENSGT00940000157039"/>
<dbReference type="Ensembl" id="ENSPKIT00000041793.1">
    <property type="protein sequence ID" value="ENSPKIP00000017283.1"/>
    <property type="gene ID" value="ENSPKIG00000003264.1"/>
</dbReference>
<dbReference type="SMART" id="SM00413">
    <property type="entry name" value="ETS"/>
    <property type="match status" value="1"/>
</dbReference>
<evidence type="ECO:0000256" key="7">
    <source>
        <dbReference type="ARBA" id="ARBA00023163"/>
    </source>
</evidence>
<dbReference type="GO" id="GO:0043565">
    <property type="term" value="F:sequence-specific DNA binding"/>
    <property type="evidence" value="ECO:0007669"/>
    <property type="project" value="InterPro"/>
</dbReference>
<evidence type="ECO:0000256" key="1">
    <source>
        <dbReference type="ARBA" id="ARBA00004123"/>
    </source>
</evidence>
<dbReference type="InterPro" id="IPR036390">
    <property type="entry name" value="WH_DNA-bd_sf"/>
</dbReference>
<dbReference type="PROSITE" id="PS00346">
    <property type="entry name" value="ETS_DOMAIN_2"/>
    <property type="match status" value="1"/>
</dbReference>
<dbReference type="InterPro" id="IPR000418">
    <property type="entry name" value="Ets_dom"/>
</dbReference>
<keyword evidence="4" id="KW-0805">Transcription regulation</keyword>
<dbReference type="STRING" id="1676925.ENSPKIP00000017283"/>
<protein>
    <submittedName>
        <fullName evidence="12">ETS-related transcription factor Elf-1-like</fullName>
    </submittedName>
</protein>